<dbReference type="InterPro" id="IPR000172">
    <property type="entry name" value="GMC_OxRdtase_N"/>
</dbReference>
<dbReference type="AlphaFoldDB" id="A0A7R7VMM2"/>
<dbReference type="CDD" id="cd09630">
    <property type="entry name" value="CDH_like_cytochrome"/>
    <property type="match status" value="1"/>
</dbReference>
<dbReference type="Proteomes" id="UP000637239">
    <property type="component" value="Chromosome 4"/>
</dbReference>
<dbReference type="RefSeq" id="XP_043136015.1">
    <property type="nucleotide sequence ID" value="XM_043278214.1"/>
</dbReference>
<dbReference type="PANTHER" id="PTHR47190:SF4">
    <property type="entry name" value="DEHYDROGENASE, PUTATIVE-RELATED"/>
    <property type="match status" value="1"/>
</dbReference>
<evidence type="ECO:0000313" key="8">
    <source>
        <dbReference type="Proteomes" id="UP000637239"/>
    </source>
</evidence>
<comment type="similarity">
    <text evidence="1 2">Belongs to the GMC oxidoreductase family.</text>
</comment>
<keyword evidence="8" id="KW-1185">Reference proteome</keyword>
<dbReference type="SUPFAM" id="SSF49344">
    <property type="entry name" value="CBD9-like"/>
    <property type="match status" value="1"/>
</dbReference>
<evidence type="ECO:0000259" key="5">
    <source>
        <dbReference type="PROSITE" id="PS00623"/>
    </source>
</evidence>
<organism evidence="7 8">
    <name type="scientific">Aspergillus chevalieri</name>
    <name type="common">Eurotium chevalieri</name>
    <dbReference type="NCBI Taxonomy" id="182096"/>
    <lineage>
        <taxon>Eukaryota</taxon>
        <taxon>Fungi</taxon>
        <taxon>Dikarya</taxon>
        <taxon>Ascomycota</taxon>
        <taxon>Pezizomycotina</taxon>
        <taxon>Eurotiomycetes</taxon>
        <taxon>Eurotiomycetidae</taxon>
        <taxon>Eurotiales</taxon>
        <taxon>Aspergillaceae</taxon>
        <taxon>Aspergillus</taxon>
        <taxon>Aspergillus subgen. Aspergillus</taxon>
    </lineage>
</organism>
<dbReference type="GO" id="GO:0050660">
    <property type="term" value="F:flavin adenine dinucleotide binding"/>
    <property type="evidence" value="ECO:0007669"/>
    <property type="project" value="InterPro"/>
</dbReference>
<keyword evidence="2" id="KW-0285">Flavoprotein</keyword>
<dbReference type="KEGG" id="ache:ACHE_40057A"/>
<evidence type="ECO:0000313" key="7">
    <source>
        <dbReference type="EMBL" id="BCR87493.1"/>
    </source>
</evidence>
<dbReference type="InterPro" id="IPR015920">
    <property type="entry name" value="Cellobiose_DH-like_cyt"/>
</dbReference>
<dbReference type="GO" id="GO:0016614">
    <property type="term" value="F:oxidoreductase activity, acting on CH-OH group of donors"/>
    <property type="evidence" value="ECO:0007669"/>
    <property type="project" value="InterPro"/>
</dbReference>
<dbReference type="InterPro" id="IPR007867">
    <property type="entry name" value="GMC_OxRtase_C"/>
</dbReference>
<feature type="domain" description="Glucose-methanol-choline oxidoreductase N-terminal" evidence="6">
    <location>
        <begin position="489"/>
        <end position="503"/>
    </location>
</feature>
<dbReference type="InterPro" id="IPR053208">
    <property type="entry name" value="GMC_Oxidoreductase_CD"/>
</dbReference>
<dbReference type="InterPro" id="IPR036188">
    <property type="entry name" value="FAD/NAD-bd_sf"/>
</dbReference>
<feature type="chain" id="PRO_5030705921" description="Glucose-methanol-choline oxidoreductase N-terminal domain-containing protein" evidence="4">
    <location>
        <begin position="19"/>
        <end position="946"/>
    </location>
</feature>
<dbReference type="Pfam" id="PF16010">
    <property type="entry name" value="CDH-cyt"/>
    <property type="match status" value="1"/>
</dbReference>
<dbReference type="SUPFAM" id="SSF51905">
    <property type="entry name" value="FAD/NAD(P)-binding domain"/>
    <property type="match status" value="1"/>
</dbReference>
<feature type="compositionally biased region" description="Low complexity" evidence="3">
    <location>
        <begin position="822"/>
        <end position="835"/>
    </location>
</feature>
<feature type="compositionally biased region" description="Polar residues" evidence="3">
    <location>
        <begin position="855"/>
        <end position="865"/>
    </location>
</feature>
<feature type="compositionally biased region" description="Polar residues" evidence="3">
    <location>
        <begin position="875"/>
        <end position="888"/>
    </location>
</feature>
<feature type="signal peptide" evidence="4">
    <location>
        <begin position="1"/>
        <end position="18"/>
    </location>
</feature>
<protein>
    <recommendedName>
        <fullName evidence="5 6">Glucose-methanol-choline oxidoreductase N-terminal domain-containing protein</fullName>
    </recommendedName>
</protein>
<evidence type="ECO:0000256" key="2">
    <source>
        <dbReference type="RuleBase" id="RU003968"/>
    </source>
</evidence>
<dbReference type="GeneID" id="66981852"/>
<reference evidence="7" key="2">
    <citation type="submission" date="2021-02" db="EMBL/GenBank/DDBJ databases">
        <title>Aspergillus chevalieri M1 genome sequence.</title>
        <authorList>
            <person name="Kadooka C."/>
            <person name="Mori K."/>
            <person name="Futagami T."/>
        </authorList>
    </citation>
    <scope>NUCLEOTIDE SEQUENCE</scope>
    <source>
        <strain evidence="7">M1</strain>
    </source>
</reference>
<sequence>MRSLTWLTALTTALGVAASTTESSAYSDSATGIDFQRWCDEKSGMCFGMALPETVKSDFIGQMIVPLSDSKGWGGVSLSPSMTESLLIAAWPNGDSGVGTLRQATSYTNPDVYQGASIAEIPDGVSINSTHLTYTFLCKGCIVGSSTSFKASADTSFLGWALSKTNPTTPSSPSSVLSYHAAGFGTFEVLLSKAKSAKYSTWAAKAKSTTTPSGSATPSSSALASQTPTPSVAPTVSNATYDYIVIGGGAAGIVAAERLAETKKKVLLIERGAASIASMGADNILSWNSSLTPYDVPALGSSLSELGLVSDYLCPDTAGMAGCVLGGGTIINAMSFIHPPSRDFDDKWPEGWKWNDISAAAKRVYERNAGSMLPSADGKRYDQSLFKVLSSFLNRLGWKYVNQHENPDERHQMYSYPSWSVADGIRAGPVRSYLPLAQEMDNFNLRLLTKVRRLVRRGGRVTGVEVEKENGDIEIIHVRAGGKVVLAAGSMSTPRILFNSGIGPDEQLKNVQSGSTGVTLPPSGEWINLPVGQNLKDHPMFTIKVDTRANFTTFNTSSVIPGPSAIVQRLYEQASGVLTQGGHRLQFWTSLEGTDGITRYFQASCSAAENGVVTMKLYLTHGATSSGVLGINGQGSTTIETEPYLQTEEDKEATTRFLQGLVKDLKNSPMGFSIQDFSDIETLLAQKTAGDHYLGTAKMGTDDGRKNGSSVVDTSAKVYGTENLYIVDASIHPDLPTGNTQAIVMIAAEAAIEKIVSGSELGQGISGAAPSSVVLSASAQHTVIAAATSTVDAVTTSIVDETQTTTKTESAAGPSDVAATGVPAPSAPSDAAPAPSDVPAPTVPSENGAAPSHSAAPSDNGSYNAATVPVPMRTPTPSDASAEGQNEQPSHIVSTIYMTATPTATHTNIVTLTHSSVSTVTVTAGQGHAQGQGQVQGQPECTCEVH</sequence>
<gene>
    <name evidence="7" type="ORF">ACHE_40057A</name>
</gene>
<proteinExistence type="inferred from homology"/>
<evidence type="ECO:0000256" key="3">
    <source>
        <dbReference type="SAM" id="MobiDB-lite"/>
    </source>
</evidence>
<keyword evidence="2" id="KW-0274">FAD</keyword>
<dbReference type="Gene3D" id="2.60.40.1210">
    <property type="entry name" value="Cellobiose dehydrogenase, cytochrome domain"/>
    <property type="match status" value="1"/>
</dbReference>
<dbReference type="Gene3D" id="3.30.410.10">
    <property type="entry name" value="Cholesterol Oxidase, domain 2"/>
    <property type="match status" value="1"/>
</dbReference>
<feature type="region of interest" description="Disordered" evidence="3">
    <location>
        <begin position="803"/>
        <end position="888"/>
    </location>
</feature>
<dbReference type="PROSITE" id="PS00624">
    <property type="entry name" value="GMC_OXRED_2"/>
    <property type="match status" value="1"/>
</dbReference>
<reference evidence="7" key="1">
    <citation type="submission" date="2021-01" db="EMBL/GenBank/DDBJ databases">
        <authorList>
            <consortium name="Aspergillus chevalieri M1 genome sequencing consortium"/>
            <person name="Kazuki M."/>
            <person name="Futagami T."/>
        </authorList>
    </citation>
    <scope>NUCLEOTIDE SEQUENCE</scope>
    <source>
        <strain evidence="7">M1</strain>
    </source>
</reference>
<accession>A0A7R7VMM2</accession>
<name>A0A7R7VMM2_ASPCH</name>
<evidence type="ECO:0000256" key="4">
    <source>
        <dbReference type="SAM" id="SignalP"/>
    </source>
</evidence>
<dbReference type="SUPFAM" id="SSF54373">
    <property type="entry name" value="FAD-linked reductases, C-terminal domain"/>
    <property type="match status" value="1"/>
</dbReference>
<dbReference type="Pfam" id="PF00732">
    <property type="entry name" value="GMC_oxred_N"/>
    <property type="match status" value="1"/>
</dbReference>
<evidence type="ECO:0000256" key="1">
    <source>
        <dbReference type="ARBA" id="ARBA00010790"/>
    </source>
</evidence>
<dbReference type="PANTHER" id="PTHR47190">
    <property type="entry name" value="DEHYDROGENASE, PUTATIVE-RELATED"/>
    <property type="match status" value="1"/>
</dbReference>
<keyword evidence="4" id="KW-0732">Signal</keyword>
<feature type="compositionally biased region" description="Low complexity" evidence="3">
    <location>
        <begin position="208"/>
        <end position="230"/>
    </location>
</feature>
<feature type="domain" description="Glucose-methanol-choline oxidoreductase N-terminal" evidence="5">
    <location>
        <begin position="322"/>
        <end position="345"/>
    </location>
</feature>
<dbReference type="PROSITE" id="PS00623">
    <property type="entry name" value="GMC_OXRED_1"/>
    <property type="match status" value="1"/>
</dbReference>
<evidence type="ECO:0000259" key="6">
    <source>
        <dbReference type="PROSITE" id="PS00624"/>
    </source>
</evidence>
<dbReference type="EMBL" id="AP024419">
    <property type="protein sequence ID" value="BCR87493.1"/>
    <property type="molecule type" value="Genomic_DNA"/>
</dbReference>
<feature type="region of interest" description="Disordered" evidence="3">
    <location>
        <begin position="208"/>
        <end position="231"/>
    </location>
</feature>
<dbReference type="Gene3D" id="3.50.50.60">
    <property type="entry name" value="FAD/NAD(P)-binding domain"/>
    <property type="match status" value="1"/>
</dbReference>
<dbReference type="Pfam" id="PF05199">
    <property type="entry name" value="GMC_oxred_C"/>
    <property type="match status" value="1"/>
</dbReference>